<evidence type="ECO:0000256" key="1">
    <source>
        <dbReference type="SAM" id="Phobius"/>
    </source>
</evidence>
<feature type="transmembrane region" description="Helical" evidence="1">
    <location>
        <begin position="18"/>
        <end position="39"/>
    </location>
</feature>
<keyword evidence="1" id="KW-0812">Transmembrane</keyword>
<keyword evidence="1" id="KW-0472">Membrane</keyword>
<organism evidence="2 3">
    <name type="scientific">Brachionus plicatilis</name>
    <name type="common">Marine rotifer</name>
    <name type="synonym">Brachionus muelleri</name>
    <dbReference type="NCBI Taxonomy" id="10195"/>
    <lineage>
        <taxon>Eukaryota</taxon>
        <taxon>Metazoa</taxon>
        <taxon>Spiralia</taxon>
        <taxon>Gnathifera</taxon>
        <taxon>Rotifera</taxon>
        <taxon>Eurotatoria</taxon>
        <taxon>Monogononta</taxon>
        <taxon>Pseudotrocha</taxon>
        <taxon>Ploima</taxon>
        <taxon>Brachionidae</taxon>
        <taxon>Brachionus</taxon>
    </lineage>
</organism>
<dbReference type="Proteomes" id="UP000276133">
    <property type="component" value="Unassembled WGS sequence"/>
</dbReference>
<gene>
    <name evidence="2" type="ORF">BpHYR1_051204</name>
</gene>
<dbReference type="EMBL" id="REGN01002066">
    <property type="protein sequence ID" value="RNA30622.1"/>
    <property type="molecule type" value="Genomic_DNA"/>
</dbReference>
<name>A0A3M7S4C5_BRAPC</name>
<accession>A0A3M7S4C5</accession>
<evidence type="ECO:0000313" key="3">
    <source>
        <dbReference type="Proteomes" id="UP000276133"/>
    </source>
</evidence>
<sequence length="75" mass="8857">MDKFIAFELPLNKKILNIFIHQILILITYLADLLLMLLFKFDGVVKNNLVLYSNFSELKRSNLNELHNPKFDFLS</sequence>
<evidence type="ECO:0000313" key="2">
    <source>
        <dbReference type="EMBL" id="RNA30622.1"/>
    </source>
</evidence>
<dbReference type="AlphaFoldDB" id="A0A3M7S4C5"/>
<protein>
    <submittedName>
        <fullName evidence="2">Uncharacterized protein</fullName>
    </submittedName>
</protein>
<proteinExistence type="predicted"/>
<reference evidence="2 3" key="1">
    <citation type="journal article" date="2018" name="Sci. Rep.">
        <title>Genomic signatures of local adaptation to the degree of environmental predictability in rotifers.</title>
        <authorList>
            <person name="Franch-Gras L."/>
            <person name="Hahn C."/>
            <person name="Garcia-Roger E.M."/>
            <person name="Carmona M.J."/>
            <person name="Serra M."/>
            <person name="Gomez A."/>
        </authorList>
    </citation>
    <scope>NUCLEOTIDE SEQUENCE [LARGE SCALE GENOMIC DNA]</scope>
    <source>
        <strain evidence="2">HYR1</strain>
    </source>
</reference>
<comment type="caution">
    <text evidence="2">The sequence shown here is derived from an EMBL/GenBank/DDBJ whole genome shotgun (WGS) entry which is preliminary data.</text>
</comment>
<keyword evidence="1" id="KW-1133">Transmembrane helix</keyword>
<keyword evidence="3" id="KW-1185">Reference proteome</keyword>